<dbReference type="Proteomes" id="UP001472677">
    <property type="component" value="Unassembled WGS sequence"/>
</dbReference>
<organism evidence="1 2">
    <name type="scientific">Hibiscus sabdariffa</name>
    <name type="common">roselle</name>
    <dbReference type="NCBI Taxonomy" id="183260"/>
    <lineage>
        <taxon>Eukaryota</taxon>
        <taxon>Viridiplantae</taxon>
        <taxon>Streptophyta</taxon>
        <taxon>Embryophyta</taxon>
        <taxon>Tracheophyta</taxon>
        <taxon>Spermatophyta</taxon>
        <taxon>Magnoliopsida</taxon>
        <taxon>eudicotyledons</taxon>
        <taxon>Gunneridae</taxon>
        <taxon>Pentapetalae</taxon>
        <taxon>rosids</taxon>
        <taxon>malvids</taxon>
        <taxon>Malvales</taxon>
        <taxon>Malvaceae</taxon>
        <taxon>Malvoideae</taxon>
        <taxon>Hibiscus</taxon>
    </lineage>
</organism>
<keyword evidence="2" id="KW-1185">Reference proteome</keyword>
<evidence type="ECO:0000313" key="1">
    <source>
        <dbReference type="EMBL" id="KAK8514935.1"/>
    </source>
</evidence>
<name>A0ABR2C6B6_9ROSI</name>
<evidence type="ECO:0000313" key="2">
    <source>
        <dbReference type="Proteomes" id="UP001472677"/>
    </source>
</evidence>
<dbReference type="EMBL" id="JBBPBM010000065">
    <property type="protein sequence ID" value="KAK8514935.1"/>
    <property type="molecule type" value="Genomic_DNA"/>
</dbReference>
<comment type="caution">
    <text evidence="1">The sequence shown here is derived from an EMBL/GenBank/DDBJ whole genome shotgun (WGS) entry which is preliminary data.</text>
</comment>
<sequence length="211" mass="22934">MIFLQFIFAAASGRCKEASLQECSGPDLDRSIMVDPSMLFTDLLSELVGISNLFCSNLISQLQTKINQICHWDSINPQHPITSLYYGAPCGVGATTTGNELTIVGGRRRRRSRLGFIEKGVVELSRLCLKCGSLVTDANQVFTAVTPTLAAFDTAATVSEVRVEPFMGASNDVALGACCFLICFGGQQIRESCKPHRLACDFIGWFCRCSS</sequence>
<protein>
    <submittedName>
        <fullName evidence="1">Uncharacterized protein</fullName>
    </submittedName>
</protein>
<proteinExistence type="predicted"/>
<accession>A0ABR2C6B6</accession>
<gene>
    <name evidence="1" type="ORF">V6N12_001100</name>
</gene>
<reference evidence="1 2" key="1">
    <citation type="journal article" date="2024" name="G3 (Bethesda)">
        <title>Genome assembly of Hibiscus sabdariffa L. provides insights into metabolisms of medicinal natural products.</title>
        <authorList>
            <person name="Kim T."/>
        </authorList>
    </citation>
    <scope>NUCLEOTIDE SEQUENCE [LARGE SCALE GENOMIC DNA]</scope>
    <source>
        <strain evidence="1">TK-2024</strain>
        <tissue evidence="1">Old leaves</tissue>
    </source>
</reference>